<dbReference type="Proteomes" id="UP000217944">
    <property type="component" value="Unassembled WGS sequence"/>
</dbReference>
<proteinExistence type="predicted"/>
<evidence type="ECO:0000313" key="1">
    <source>
        <dbReference type="EMBL" id="GAX87646.1"/>
    </source>
</evidence>
<reference evidence="1 2" key="1">
    <citation type="journal article" date="2017" name="Syst. Appl. Microbiol.">
        <title>Lebetimonas natsushimae sp. nov., a novel strictly anaerobic, moderately thermophilic chemoautotroph isolated from a deep-sea hydrothermal vent polychaete nest in the Mid-Okinawa Trough.</title>
        <authorList>
            <person name="Nagata R."/>
            <person name="Takaki Y."/>
            <person name="Tame A."/>
            <person name="Nunoura T."/>
            <person name="Muto H."/>
            <person name="Mino S."/>
            <person name="Sawayama S."/>
            <person name="Takai K."/>
            <person name="Nakagawa S."/>
        </authorList>
    </citation>
    <scope>NUCLEOTIDE SEQUENCE [LARGE SCALE GENOMIC DNA]</scope>
    <source>
        <strain evidence="1 2">HS1857</strain>
    </source>
</reference>
<dbReference type="EMBL" id="BDME01000002">
    <property type="protein sequence ID" value="GAX87646.1"/>
    <property type="molecule type" value="Genomic_DNA"/>
</dbReference>
<evidence type="ECO:0000313" key="2">
    <source>
        <dbReference type="Proteomes" id="UP000217944"/>
    </source>
</evidence>
<dbReference type="RefSeq" id="WP_096258897.1">
    <property type="nucleotide sequence ID" value="NZ_BDME01000002.1"/>
</dbReference>
<gene>
    <name evidence="1" type="ORF">LNAT_P0943</name>
</gene>
<accession>A0A292YE68</accession>
<comment type="caution">
    <text evidence="1">The sequence shown here is derived from an EMBL/GenBank/DDBJ whole genome shotgun (WGS) entry which is preliminary data.</text>
</comment>
<name>A0A292YE68_9BACT</name>
<organism evidence="1 2">
    <name type="scientific">Lebetimonas natsushimae</name>
    <dbReference type="NCBI Taxonomy" id="1936991"/>
    <lineage>
        <taxon>Bacteria</taxon>
        <taxon>Pseudomonadati</taxon>
        <taxon>Campylobacterota</taxon>
        <taxon>Epsilonproteobacteria</taxon>
        <taxon>Nautiliales</taxon>
        <taxon>Nautiliaceae</taxon>
        <taxon>Lebetimonas</taxon>
    </lineage>
</organism>
<sequence>MQFKKMTLKEWNEKFDCGLITSYRRFNNCGFEKNIPCEIDEFGQVVKEKPRVLTDEEIKNSKRNRALLIELLRLRYNLLSASLNSEDEKIKAIFVVDVNNKGTLKKDLAKLGVKYKQDSVLFLPKGTLNFENKLKAYLIGTNKCCNNLLKFGEIKLLEKKIFMIINTKEFFLEDILEKPNFLKVFSSGSQAMGANFIVKSYEKTIPLELIKELQKNIIQLISKR</sequence>
<protein>
    <submittedName>
        <fullName evidence="1">Uncharacterized protein</fullName>
    </submittedName>
</protein>
<keyword evidence="2" id="KW-1185">Reference proteome</keyword>
<dbReference type="AlphaFoldDB" id="A0A292YE68"/>